<feature type="transmembrane region" description="Helical" evidence="2">
    <location>
        <begin position="12"/>
        <end position="34"/>
    </location>
</feature>
<accession>A0AB34X0X0</accession>
<proteinExistence type="predicted"/>
<evidence type="ECO:0000256" key="2">
    <source>
        <dbReference type="SAM" id="Phobius"/>
    </source>
</evidence>
<evidence type="ECO:0000313" key="4">
    <source>
        <dbReference type="Proteomes" id="UP000070572"/>
    </source>
</evidence>
<keyword evidence="2" id="KW-0812">Transmembrane</keyword>
<feature type="region of interest" description="Disordered" evidence="1">
    <location>
        <begin position="83"/>
        <end position="150"/>
    </location>
</feature>
<evidence type="ECO:0000313" key="3">
    <source>
        <dbReference type="EMBL" id="KXB81233.1"/>
    </source>
</evidence>
<keyword evidence="2" id="KW-0472">Membrane</keyword>
<organism evidence="3 4">
    <name type="scientific">Varibaculum cambriense</name>
    <dbReference type="NCBI Taxonomy" id="184870"/>
    <lineage>
        <taxon>Bacteria</taxon>
        <taxon>Bacillati</taxon>
        <taxon>Actinomycetota</taxon>
        <taxon>Actinomycetes</taxon>
        <taxon>Actinomycetales</taxon>
        <taxon>Actinomycetaceae</taxon>
        <taxon>Varibaculum</taxon>
    </lineage>
</organism>
<sequence length="150" mass="17237">MFRFYLSNLQQGVLGIICFFAKTIGALTTAWFIFCYLLDGFHPIPFIIILACLAYILWFTYYQSKRSYERQVGMRQDAYQRSMDGGYGQVPQGYPQQSQQYGQAPQGQPQQGQFYGGAPTPYIPQNGPQFRQPPARPRYRQPGPPHPPQQ</sequence>
<feature type="transmembrane region" description="Helical" evidence="2">
    <location>
        <begin position="40"/>
        <end position="61"/>
    </location>
</feature>
<dbReference type="RefSeq" id="WP_060920232.1">
    <property type="nucleotide sequence ID" value="NZ_KQ960682.1"/>
</dbReference>
<comment type="caution">
    <text evidence="3">The sequence shown here is derived from an EMBL/GenBank/DDBJ whole genome shotgun (WGS) entry which is preliminary data.</text>
</comment>
<dbReference type="AlphaFoldDB" id="A0AB34X0X0"/>
<keyword evidence="2" id="KW-1133">Transmembrane helix</keyword>
<gene>
    <name evidence="3" type="ORF">HMPREF1862_00594</name>
</gene>
<name>A0AB34X0X0_9ACTO</name>
<dbReference type="EMBL" id="LSDN01000012">
    <property type="protein sequence ID" value="KXB81233.1"/>
    <property type="molecule type" value="Genomic_DNA"/>
</dbReference>
<feature type="compositionally biased region" description="Low complexity" evidence="1">
    <location>
        <begin position="89"/>
        <end position="117"/>
    </location>
</feature>
<protein>
    <submittedName>
        <fullName evidence="3">Uncharacterized protein</fullName>
    </submittedName>
</protein>
<reference evidence="3 4" key="1">
    <citation type="submission" date="2016-01" db="EMBL/GenBank/DDBJ databases">
        <authorList>
            <person name="Mitreva M."/>
            <person name="Pepin K.H."/>
            <person name="Mihindukulasuriya K.A."/>
            <person name="Fulton R."/>
            <person name="Fronick C."/>
            <person name="O'Laughlin M."/>
            <person name="Miner T."/>
            <person name="Herter B."/>
            <person name="Rosa B.A."/>
            <person name="Cordes M."/>
            <person name="Tomlinson C."/>
            <person name="Wollam A."/>
            <person name="Palsikar V.B."/>
            <person name="Mardis E.R."/>
            <person name="Wilson R.K."/>
        </authorList>
    </citation>
    <scope>NUCLEOTIDE SEQUENCE [LARGE SCALE GENOMIC DNA]</scope>
    <source>
        <strain evidence="3 4">DNF00696</strain>
    </source>
</reference>
<evidence type="ECO:0000256" key="1">
    <source>
        <dbReference type="SAM" id="MobiDB-lite"/>
    </source>
</evidence>
<dbReference type="Proteomes" id="UP000070572">
    <property type="component" value="Unassembled WGS sequence"/>
</dbReference>